<accession>A0A934R0T7</accession>
<organism evidence="2 3">
    <name type="scientific">Luteolibacter yonseiensis</name>
    <dbReference type="NCBI Taxonomy" id="1144680"/>
    <lineage>
        <taxon>Bacteria</taxon>
        <taxon>Pseudomonadati</taxon>
        <taxon>Verrucomicrobiota</taxon>
        <taxon>Verrucomicrobiia</taxon>
        <taxon>Verrucomicrobiales</taxon>
        <taxon>Verrucomicrobiaceae</taxon>
        <taxon>Luteolibacter</taxon>
    </lineage>
</organism>
<dbReference type="RefSeq" id="WP_200349363.1">
    <property type="nucleotide sequence ID" value="NZ_BAABHZ010000010.1"/>
</dbReference>
<feature type="region of interest" description="Disordered" evidence="1">
    <location>
        <begin position="1"/>
        <end position="32"/>
    </location>
</feature>
<comment type="caution">
    <text evidence="2">The sequence shown here is derived from an EMBL/GenBank/DDBJ whole genome shotgun (WGS) entry which is preliminary data.</text>
</comment>
<keyword evidence="3" id="KW-1185">Reference proteome</keyword>
<feature type="compositionally biased region" description="Basic and acidic residues" evidence="1">
    <location>
        <begin position="84"/>
        <end position="93"/>
    </location>
</feature>
<feature type="region of interest" description="Disordered" evidence="1">
    <location>
        <begin position="45"/>
        <end position="93"/>
    </location>
</feature>
<dbReference type="Proteomes" id="UP000600139">
    <property type="component" value="Unassembled WGS sequence"/>
</dbReference>
<evidence type="ECO:0000313" key="3">
    <source>
        <dbReference type="Proteomes" id="UP000600139"/>
    </source>
</evidence>
<dbReference type="EMBL" id="JAENIK010000004">
    <property type="protein sequence ID" value="MBK1814397.1"/>
    <property type="molecule type" value="Genomic_DNA"/>
</dbReference>
<evidence type="ECO:0000313" key="2">
    <source>
        <dbReference type="EMBL" id="MBK1814397.1"/>
    </source>
</evidence>
<proteinExistence type="predicted"/>
<reference evidence="2" key="1">
    <citation type="submission" date="2021-01" db="EMBL/GenBank/DDBJ databases">
        <title>Modified the classification status of verrucomicrobia.</title>
        <authorList>
            <person name="Feng X."/>
        </authorList>
    </citation>
    <scope>NUCLEOTIDE SEQUENCE</scope>
    <source>
        <strain evidence="2">JCM 18052</strain>
    </source>
</reference>
<evidence type="ECO:0000256" key="1">
    <source>
        <dbReference type="SAM" id="MobiDB-lite"/>
    </source>
</evidence>
<dbReference type="AlphaFoldDB" id="A0A934R0T7"/>
<gene>
    <name evidence="2" type="ORF">JIN84_02155</name>
</gene>
<name>A0A934R0T7_9BACT</name>
<sequence>MPDSPDEVPTGTVTIAPRSRQGTRGCGTSWKIPFPADEQLSLPNPFVRGLATGTSVASAGGDDRLKPGNEPPDTGNPTTPPPGKAREVADSFP</sequence>
<protein>
    <submittedName>
        <fullName evidence="2">Uncharacterized protein</fullName>
    </submittedName>
</protein>